<gene>
    <name evidence="2" type="ORF">DPMN_191956</name>
</gene>
<keyword evidence="1" id="KW-0175">Coiled coil</keyword>
<evidence type="ECO:0000313" key="3">
    <source>
        <dbReference type="Proteomes" id="UP000828390"/>
    </source>
</evidence>
<accession>A0A9D3Y0J3</accession>
<feature type="coiled-coil region" evidence="1">
    <location>
        <begin position="58"/>
        <end position="120"/>
    </location>
</feature>
<evidence type="ECO:0000256" key="1">
    <source>
        <dbReference type="SAM" id="Coils"/>
    </source>
</evidence>
<comment type="caution">
    <text evidence="2">The sequence shown here is derived from an EMBL/GenBank/DDBJ whole genome shotgun (WGS) entry which is preliminary data.</text>
</comment>
<evidence type="ECO:0000313" key="2">
    <source>
        <dbReference type="EMBL" id="KAH3690756.1"/>
    </source>
</evidence>
<reference evidence="2" key="2">
    <citation type="submission" date="2020-11" db="EMBL/GenBank/DDBJ databases">
        <authorList>
            <person name="McCartney M.A."/>
            <person name="Auch B."/>
            <person name="Kono T."/>
            <person name="Mallez S."/>
            <person name="Becker A."/>
            <person name="Gohl D.M."/>
            <person name="Silverstein K.A.T."/>
            <person name="Koren S."/>
            <person name="Bechman K.B."/>
            <person name="Herman A."/>
            <person name="Abrahante J.E."/>
            <person name="Garbe J."/>
        </authorList>
    </citation>
    <scope>NUCLEOTIDE SEQUENCE</scope>
    <source>
        <strain evidence="2">Duluth1</strain>
        <tissue evidence="2">Whole animal</tissue>
    </source>
</reference>
<organism evidence="2 3">
    <name type="scientific">Dreissena polymorpha</name>
    <name type="common">Zebra mussel</name>
    <name type="synonym">Mytilus polymorpha</name>
    <dbReference type="NCBI Taxonomy" id="45954"/>
    <lineage>
        <taxon>Eukaryota</taxon>
        <taxon>Metazoa</taxon>
        <taxon>Spiralia</taxon>
        <taxon>Lophotrochozoa</taxon>
        <taxon>Mollusca</taxon>
        <taxon>Bivalvia</taxon>
        <taxon>Autobranchia</taxon>
        <taxon>Heteroconchia</taxon>
        <taxon>Euheterodonta</taxon>
        <taxon>Imparidentia</taxon>
        <taxon>Neoheterodontei</taxon>
        <taxon>Myida</taxon>
        <taxon>Dreissenoidea</taxon>
        <taxon>Dreissenidae</taxon>
        <taxon>Dreissena</taxon>
    </lineage>
</organism>
<name>A0A9D3Y0J3_DREPO</name>
<proteinExistence type="predicted"/>
<dbReference type="EMBL" id="JAIWYP010000054">
    <property type="protein sequence ID" value="KAH3690756.1"/>
    <property type="molecule type" value="Genomic_DNA"/>
</dbReference>
<dbReference type="AlphaFoldDB" id="A0A9D3Y0J3"/>
<sequence length="198" mass="22613">MLSDVAASATTSPSLEFSDSPVEKVNVNVSCDGSLQGAIKESLLEIKEDLLKSDIKSVEILEGRLFEKEQEVEKLKAQTKILDTDLTNQKDKNDKVIQELKNVDAKRQKYENECEQYSRANNIKVRGIADTNPRETSRESAEKVIKTLRENSICNISMADIGIAHRLPNKNNQKRDIIVRLRSRQTKKTEREYNIHKR</sequence>
<reference evidence="2" key="1">
    <citation type="journal article" date="2019" name="bioRxiv">
        <title>The Genome of the Zebra Mussel, Dreissena polymorpha: A Resource for Invasive Species Research.</title>
        <authorList>
            <person name="McCartney M.A."/>
            <person name="Auch B."/>
            <person name="Kono T."/>
            <person name="Mallez S."/>
            <person name="Zhang Y."/>
            <person name="Obille A."/>
            <person name="Becker A."/>
            <person name="Abrahante J.E."/>
            <person name="Garbe J."/>
            <person name="Badalamenti J.P."/>
            <person name="Herman A."/>
            <person name="Mangelson H."/>
            <person name="Liachko I."/>
            <person name="Sullivan S."/>
            <person name="Sone E.D."/>
            <person name="Koren S."/>
            <person name="Silverstein K.A.T."/>
            <person name="Beckman K.B."/>
            <person name="Gohl D.M."/>
        </authorList>
    </citation>
    <scope>NUCLEOTIDE SEQUENCE</scope>
    <source>
        <strain evidence="2">Duluth1</strain>
        <tissue evidence="2">Whole animal</tissue>
    </source>
</reference>
<dbReference type="Proteomes" id="UP000828390">
    <property type="component" value="Unassembled WGS sequence"/>
</dbReference>
<protein>
    <submittedName>
        <fullName evidence="2">Uncharacterized protein</fullName>
    </submittedName>
</protein>
<keyword evidence="3" id="KW-1185">Reference proteome</keyword>